<dbReference type="OrthoDB" id="5943at2"/>
<reference evidence="2 3" key="1">
    <citation type="submission" date="2006-02" db="EMBL/GenBank/DDBJ databases">
        <authorList>
            <person name="Moran M.A."/>
            <person name="Kjelleberg S."/>
            <person name="Egan S."/>
            <person name="Saunders N."/>
            <person name="Thomas T."/>
            <person name="Ferriera S."/>
            <person name="Johnson J."/>
            <person name="Kravitz S."/>
            <person name="Halpern A."/>
            <person name="Remington K."/>
            <person name="Beeson K."/>
            <person name="Tran B."/>
            <person name="Rogers Y.-H."/>
            <person name="Friedman R."/>
            <person name="Venter J.C."/>
        </authorList>
    </citation>
    <scope>NUCLEOTIDE SEQUENCE [LARGE SCALE GENOMIC DNA]</scope>
    <source>
        <strain evidence="2 3">D2</strain>
    </source>
</reference>
<keyword evidence="3" id="KW-1185">Reference proteome</keyword>
<dbReference type="EMBL" id="AAOH01000009">
    <property type="protein sequence ID" value="EAR26798.1"/>
    <property type="molecule type" value="Genomic_DNA"/>
</dbReference>
<organism evidence="2 3">
    <name type="scientific">Pseudoalteromonas tunicata D2</name>
    <dbReference type="NCBI Taxonomy" id="87626"/>
    <lineage>
        <taxon>Bacteria</taxon>
        <taxon>Pseudomonadati</taxon>
        <taxon>Pseudomonadota</taxon>
        <taxon>Gammaproteobacteria</taxon>
        <taxon>Alteromonadales</taxon>
        <taxon>Pseudoalteromonadaceae</taxon>
        <taxon>Pseudoalteromonas</taxon>
    </lineage>
</organism>
<evidence type="ECO:0000313" key="2">
    <source>
        <dbReference type="EMBL" id="EAR26798.1"/>
    </source>
</evidence>
<keyword evidence="1" id="KW-0732">Signal</keyword>
<dbReference type="HOGENOM" id="CLU_079897_0_0_6"/>
<dbReference type="eggNOG" id="COG5266">
    <property type="taxonomic scope" value="Bacteria"/>
</dbReference>
<sequence length="270" mass="30179">MKHSIALAALCLVSIQAQAHDRWILPSHFNTSSDKGAVWITADTSASNQVFEYDKPFSADKVIIQTPEGKTDVPAAIFQGKRKAVFDYQLTVDGTYKFEYPVTESYFTRFKLKGEEQWQRKREDKATAKAQAPEGATDFTTRLSISRVESYVTLNKATDTVLKPSGKYLELTPLTHPADIAQNEMVKFKLTFNGKPIEGVEVDIIPEGTLYRNEIKNITVVSDQSGLVSFVPKYAGRYLLHTEHTQALKDNDKADELASSLFLTFAASLE</sequence>
<protein>
    <recommendedName>
        <fullName evidence="4">ABC-type Co2+ transport system, periplasmic component</fullName>
    </recommendedName>
</protein>
<evidence type="ECO:0008006" key="4">
    <source>
        <dbReference type="Google" id="ProtNLM"/>
    </source>
</evidence>
<dbReference type="STRING" id="87626.PTD2_16676"/>
<comment type="caution">
    <text evidence="2">The sequence shown here is derived from an EMBL/GenBank/DDBJ whole genome shotgun (WGS) entry which is preliminary data.</text>
</comment>
<dbReference type="AlphaFoldDB" id="A4CER9"/>
<dbReference type="Pfam" id="PF10670">
    <property type="entry name" value="DUF4198"/>
    <property type="match status" value="1"/>
</dbReference>
<evidence type="ECO:0000313" key="3">
    <source>
        <dbReference type="Proteomes" id="UP000006201"/>
    </source>
</evidence>
<evidence type="ECO:0000256" key="1">
    <source>
        <dbReference type="SAM" id="SignalP"/>
    </source>
</evidence>
<feature type="chain" id="PRO_5002666276" description="ABC-type Co2+ transport system, periplasmic component" evidence="1">
    <location>
        <begin position="20"/>
        <end position="270"/>
    </location>
</feature>
<gene>
    <name evidence="2" type="ORF">PTD2_16676</name>
</gene>
<dbReference type="InterPro" id="IPR019613">
    <property type="entry name" value="DUF4198"/>
</dbReference>
<name>A4CER9_9GAMM</name>
<proteinExistence type="predicted"/>
<accession>A4CER9</accession>
<dbReference type="RefSeq" id="WP_009840578.1">
    <property type="nucleotide sequence ID" value="NZ_CH959302.1"/>
</dbReference>
<dbReference type="Proteomes" id="UP000006201">
    <property type="component" value="Unassembled WGS sequence"/>
</dbReference>
<feature type="signal peptide" evidence="1">
    <location>
        <begin position="1"/>
        <end position="19"/>
    </location>
</feature>